<organism evidence="3">
    <name type="scientific">Oryza meridionalis</name>
    <dbReference type="NCBI Taxonomy" id="40149"/>
    <lineage>
        <taxon>Eukaryota</taxon>
        <taxon>Viridiplantae</taxon>
        <taxon>Streptophyta</taxon>
        <taxon>Embryophyta</taxon>
        <taxon>Tracheophyta</taxon>
        <taxon>Spermatophyta</taxon>
        <taxon>Magnoliopsida</taxon>
        <taxon>Liliopsida</taxon>
        <taxon>Poales</taxon>
        <taxon>Poaceae</taxon>
        <taxon>BOP clade</taxon>
        <taxon>Oryzoideae</taxon>
        <taxon>Oryzeae</taxon>
        <taxon>Oryzinae</taxon>
        <taxon>Oryza</taxon>
    </lineage>
</organism>
<evidence type="ECO:0000313" key="4">
    <source>
        <dbReference type="Proteomes" id="UP000008021"/>
    </source>
</evidence>
<dbReference type="InterPro" id="IPR040361">
    <property type="entry name" value="TPD1"/>
</dbReference>
<evidence type="ECO:0000313" key="3">
    <source>
        <dbReference type="EnsemblPlants" id="OMERI01G31410.1"/>
    </source>
</evidence>
<protein>
    <recommendedName>
        <fullName evidence="5">MD-2-related lipid-recognition domain-containing protein</fullName>
    </recommendedName>
</protein>
<dbReference type="GO" id="GO:0001709">
    <property type="term" value="P:cell fate determination"/>
    <property type="evidence" value="ECO:0007669"/>
    <property type="project" value="TreeGrafter"/>
</dbReference>
<dbReference type="Pfam" id="PF24068">
    <property type="entry name" value="TPD1_C"/>
    <property type="match status" value="1"/>
</dbReference>
<sequence>MACMANATVFFFFLAAAAAAISCHAARAGNSTATAAAAGDCKLSDITVSSERTGKVVEGQPEYEVTVANGCACPQNGVRVSCPGGGGGGVPSVEPVDESKIRADEAGLCLVNDGMPVAEGSPVTFTYAWKQPLEFAAAQATPRCS</sequence>
<dbReference type="PANTHER" id="PTHR33184:SF5">
    <property type="entry name" value="PUTATIVE-RELATED"/>
    <property type="match status" value="1"/>
</dbReference>
<reference evidence="3" key="1">
    <citation type="submission" date="2015-04" db="UniProtKB">
        <authorList>
            <consortium name="EnsemblPlants"/>
        </authorList>
    </citation>
    <scope>IDENTIFICATION</scope>
</reference>
<keyword evidence="1 2" id="KW-0732">Signal</keyword>
<dbReference type="PANTHER" id="PTHR33184">
    <property type="entry name" value="PROTEIN TAPETUM DETERMINANT 1-LIKE-RELATED"/>
    <property type="match status" value="1"/>
</dbReference>
<proteinExistence type="predicted"/>
<evidence type="ECO:0008006" key="5">
    <source>
        <dbReference type="Google" id="ProtNLM"/>
    </source>
</evidence>
<dbReference type="Gramene" id="OMERI01G31410.1">
    <property type="protein sequence ID" value="OMERI01G31410.1"/>
    <property type="gene ID" value="OMERI01G31410"/>
</dbReference>
<dbReference type="eggNOG" id="ENOG502S7JS">
    <property type="taxonomic scope" value="Eukaryota"/>
</dbReference>
<dbReference type="HOGENOM" id="CLU_102808_4_0_1"/>
<dbReference type="EnsemblPlants" id="OMERI01G31410.1">
    <property type="protein sequence ID" value="OMERI01G31410.1"/>
    <property type="gene ID" value="OMERI01G31410"/>
</dbReference>
<evidence type="ECO:0000256" key="1">
    <source>
        <dbReference type="ARBA" id="ARBA00022729"/>
    </source>
</evidence>
<evidence type="ECO:0000256" key="2">
    <source>
        <dbReference type="SAM" id="SignalP"/>
    </source>
</evidence>
<keyword evidence="4" id="KW-1185">Reference proteome</keyword>
<name>A0A0E0C942_9ORYZ</name>
<dbReference type="AlphaFoldDB" id="A0A0E0C942"/>
<reference evidence="3" key="2">
    <citation type="submission" date="2018-05" db="EMBL/GenBank/DDBJ databases">
        <title>OmerRS3 (Oryza meridionalis Reference Sequence Version 3).</title>
        <authorList>
            <person name="Zhang J."/>
            <person name="Kudrna D."/>
            <person name="Lee S."/>
            <person name="Talag J."/>
            <person name="Welchert J."/>
            <person name="Wing R.A."/>
        </authorList>
    </citation>
    <scope>NUCLEOTIDE SEQUENCE [LARGE SCALE GENOMIC DNA]</scope>
    <source>
        <strain evidence="3">cv. OR44</strain>
    </source>
</reference>
<feature type="signal peptide" evidence="2">
    <location>
        <begin position="1"/>
        <end position="19"/>
    </location>
</feature>
<accession>A0A0E0C942</accession>
<dbReference type="STRING" id="40149.A0A0E0C942"/>
<dbReference type="Proteomes" id="UP000008021">
    <property type="component" value="Chromosome 1"/>
</dbReference>
<feature type="chain" id="PRO_5002355950" description="MD-2-related lipid-recognition domain-containing protein" evidence="2">
    <location>
        <begin position="20"/>
        <end position="145"/>
    </location>
</feature>